<reference evidence="2 3" key="1">
    <citation type="submission" date="2019-03" db="EMBL/GenBank/DDBJ databases">
        <title>Genomics of glacier-inhabiting Cryobacterium strains.</title>
        <authorList>
            <person name="Liu Q."/>
            <person name="Xin Y.-H."/>
        </authorList>
    </citation>
    <scope>NUCLEOTIDE SEQUENCE [LARGE SCALE GENOMIC DNA]</scope>
    <source>
        <strain evidence="2 3">Hh15</strain>
    </source>
</reference>
<organism evidence="2 3">
    <name type="scientific">Cryobacterium luteum</name>
    <dbReference type="NCBI Taxonomy" id="1424661"/>
    <lineage>
        <taxon>Bacteria</taxon>
        <taxon>Bacillati</taxon>
        <taxon>Actinomycetota</taxon>
        <taxon>Actinomycetes</taxon>
        <taxon>Micrococcales</taxon>
        <taxon>Microbacteriaceae</taxon>
        <taxon>Cryobacterium</taxon>
    </lineage>
</organism>
<evidence type="ECO:0000259" key="1">
    <source>
        <dbReference type="Pfam" id="PF13438"/>
    </source>
</evidence>
<dbReference type="EMBL" id="SOFF01000009">
    <property type="protein sequence ID" value="TFB94262.1"/>
    <property type="molecule type" value="Genomic_DNA"/>
</dbReference>
<dbReference type="InterPro" id="IPR025188">
    <property type="entry name" value="DUF4113"/>
</dbReference>
<dbReference type="AlphaFoldDB" id="A0A5F0DEB3"/>
<accession>A0A5F0DEB3</accession>
<name>A0A5F0DEB3_9MICO</name>
<protein>
    <submittedName>
        <fullName evidence="2">DUF4113 domain-containing protein</fullName>
    </submittedName>
</protein>
<dbReference type="Pfam" id="PF13438">
    <property type="entry name" value="DUF4113"/>
    <property type="match status" value="1"/>
</dbReference>
<evidence type="ECO:0000313" key="3">
    <source>
        <dbReference type="Proteomes" id="UP000297654"/>
    </source>
</evidence>
<comment type="caution">
    <text evidence="2">The sequence shown here is derived from an EMBL/GenBank/DDBJ whole genome shotgun (WGS) entry which is preliminary data.</text>
</comment>
<evidence type="ECO:0000313" key="2">
    <source>
        <dbReference type="EMBL" id="TFB94262.1"/>
    </source>
</evidence>
<keyword evidence="3" id="KW-1185">Reference proteome</keyword>
<dbReference type="Proteomes" id="UP000297654">
    <property type="component" value="Unassembled WGS sequence"/>
</dbReference>
<gene>
    <name evidence="2" type="ORF">E3O10_02115</name>
</gene>
<feature type="domain" description="DUF4113" evidence="1">
    <location>
        <begin position="3"/>
        <end position="44"/>
    </location>
</feature>
<dbReference type="RefSeq" id="WP_092110705.1">
    <property type="nucleotide sequence ID" value="NZ_FOCN01000010.1"/>
</dbReference>
<sequence>MTAKYGQENLGLGLAGLKNNRAWTMRREMVSPRATTHWDELITVAAR</sequence>
<proteinExistence type="predicted"/>